<feature type="compositionally biased region" description="Basic residues" evidence="1">
    <location>
        <begin position="420"/>
        <end position="434"/>
    </location>
</feature>
<evidence type="ECO:0000313" key="2">
    <source>
        <dbReference type="EMBL" id="KAL0994426.1"/>
    </source>
</evidence>
<keyword evidence="3" id="KW-1185">Reference proteome</keyword>
<dbReference type="AlphaFoldDB" id="A0ABD0X582"/>
<feature type="region of interest" description="Disordered" evidence="1">
    <location>
        <begin position="182"/>
        <end position="213"/>
    </location>
</feature>
<evidence type="ECO:0000313" key="3">
    <source>
        <dbReference type="Proteomes" id="UP001557470"/>
    </source>
</evidence>
<feature type="region of interest" description="Disordered" evidence="1">
    <location>
        <begin position="238"/>
        <end position="267"/>
    </location>
</feature>
<feature type="region of interest" description="Disordered" evidence="1">
    <location>
        <begin position="1"/>
        <end position="28"/>
    </location>
</feature>
<comment type="caution">
    <text evidence="2">The sequence shown here is derived from an EMBL/GenBank/DDBJ whole genome shotgun (WGS) entry which is preliminary data.</text>
</comment>
<gene>
    <name evidence="2" type="ORF">UPYG_G00122050</name>
</gene>
<feature type="region of interest" description="Disordered" evidence="1">
    <location>
        <begin position="391"/>
        <end position="434"/>
    </location>
</feature>
<name>A0ABD0X582_UMBPY</name>
<organism evidence="2 3">
    <name type="scientific">Umbra pygmaea</name>
    <name type="common">Eastern mudminnow</name>
    <dbReference type="NCBI Taxonomy" id="75934"/>
    <lineage>
        <taxon>Eukaryota</taxon>
        <taxon>Metazoa</taxon>
        <taxon>Chordata</taxon>
        <taxon>Craniata</taxon>
        <taxon>Vertebrata</taxon>
        <taxon>Euteleostomi</taxon>
        <taxon>Actinopterygii</taxon>
        <taxon>Neopterygii</taxon>
        <taxon>Teleostei</taxon>
        <taxon>Protacanthopterygii</taxon>
        <taxon>Esociformes</taxon>
        <taxon>Umbridae</taxon>
        <taxon>Umbra</taxon>
    </lineage>
</organism>
<sequence length="434" mass="48239">MTKNKRSRLDSGSVYETESDEPSSQIVLEIPDSDVVKTISQYFDASFNGQNSTLPVIDHVSSAQSDSSDSGDSLFLTQAVVPVAVRSVRRYHTEDLTCSTELEDGSAPSPRRSPRRKPKKSGSKKYSFSLLERVYRNEQLSNQKRSYKNSHLPKSLIIATSAIGGFFKCVKTRKKLTKAKKIPASASAERCLDEKGGLSPLSEHEDESNGSDDDIRVVKKDLFTPFVVKKNRQQWCHPSTNATKDFSKAHKDSHHHNKKQSTEKTLHTPCVTQTPSLFSKNQDITSKQSVPGSFQSIPEKCNIAKKRTNPTSISSVRRHSSHHNLVHIETGADDPGMQFADNADGQKENDNSGISPNKKVQEVIGGCSVRTAVGRAINPCVTIGHHNQMKETKAGSGVKSHKLPRTGLEITKEHRGEERKRKKKKQKTDRKKEN</sequence>
<accession>A0ABD0X582</accession>
<proteinExistence type="predicted"/>
<reference evidence="2 3" key="1">
    <citation type="submission" date="2024-06" db="EMBL/GenBank/DDBJ databases">
        <authorList>
            <person name="Pan Q."/>
            <person name="Wen M."/>
            <person name="Jouanno E."/>
            <person name="Zahm M."/>
            <person name="Klopp C."/>
            <person name="Cabau C."/>
            <person name="Louis A."/>
            <person name="Berthelot C."/>
            <person name="Parey E."/>
            <person name="Roest Crollius H."/>
            <person name="Montfort J."/>
            <person name="Robinson-Rechavi M."/>
            <person name="Bouchez O."/>
            <person name="Lampietro C."/>
            <person name="Lopez Roques C."/>
            <person name="Donnadieu C."/>
            <person name="Postlethwait J."/>
            <person name="Bobe J."/>
            <person name="Verreycken H."/>
            <person name="Guiguen Y."/>
        </authorList>
    </citation>
    <scope>NUCLEOTIDE SEQUENCE [LARGE SCALE GENOMIC DNA]</scope>
    <source>
        <strain evidence="2">Up_M1</strain>
        <tissue evidence="2">Testis</tissue>
    </source>
</reference>
<feature type="compositionally biased region" description="Basic and acidic residues" evidence="1">
    <location>
        <begin position="410"/>
        <end position="419"/>
    </location>
</feature>
<feature type="region of interest" description="Disordered" evidence="1">
    <location>
        <begin position="330"/>
        <end position="358"/>
    </location>
</feature>
<dbReference type="EMBL" id="JAGEUA010000003">
    <property type="protein sequence ID" value="KAL0994426.1"/>
    <property type="molecule type" value="Genomic_DNA"/>
</dbReference>
<protein>
    <submittedName>
        <fullName evidence="2">Uncharacterized protein</fullName>
    </submittedName>
</protein>
<feature type="compositionally biased region" description="Basic residues" evidence="1">
    <location>
        <begin position="112"/>
        <end position="123"/>
    </location>
</feature>
<feature type="region of interest" description="Disordered" evidence="1">
    <location>
        <begin position="100"/>
        <end position="125"/>
    </location>
</feature>
<evidence type="ECO:0000256" key="1">
    <source>
        <dbReference type="SAM" id="MobiDB-lite"/>
    </source>
</evidence>
<dbReference type="Proteomes" id="UP001557470">
    <property type="component" value="Unassembled WGS sequence"/>
</dbReference>